<evidence type="ECO:0000313" key="2">
    <source>
        <dbReference type="EMBL" id="CBH96948.1"/>
    </source>
</evidence>
<dbReference type="InterPro" id="IPR009739">
    <property type="entry name" value="LprI-like_N"/>
</dbReference>
<comment type="caution">
    <text evidence="2">The sequence shown here is derived from an EMBL/GenBank/DDBJ whole genome shotgun (WGS) entry which is preliminary data.</text>
</comment>
<accession>E6PPU4</accession>
<organism evidence="2">
    <name type="scientific">mine drainage metagenome</name>
    <dbReference type="NCBI Taxonomy" id="410659"/>
    <lineage>
        <taxon>unclassified sequences</taxon>
        <taxon>metagenomes</taxon>
        <taxon>ecological metagenomes</taxon>
    </lineage>
</organism>
<feature type="domain" description="Lysozyme inhibitor LprI-like N-terminal" evidence="1">
    <location>
        <begin position="41"/>
        <end position="116"/>
    </location>
</feature>
<protein>
    <recommendedName>
        <fullName evidence="1">Lysozyme inhibitor LprI-like N-terminal domain-containing protein</fullName>
    </recommendedName>
</protein>
<proteinExistence type="predicted"/>
<reference evidence="2" key="1">
    <citation type="submission" date="2009-10" db="EMBL/GenBank/DDBJ databases">
        <title>Diversity of trophic interactions inside an arsenic-rich microbial ecosystem.</title>
        <authorList>
            <person name="Bertin P.N."/>
            <person name="Heinrich-Salmeron A."/>
            <person name="Pelletier E."/>
            <person name="Goulhen-Chollet F."/>
            <person name="Arsene-Ploetze F."/>
            <person name="Gallien S."/>
            <person name="Calteau A."/>
            <person name="Vallenet D."/>
            <person name="Casiot C."/>
            <person name="Chane-Woon-Ming B."/>
            <person name="Giloteaux L."/>
            <person name="Barakat M."/>
            <person name="Bonnefoy V."/>
            <person name="Bruneel O."/>
            <person name="Chandler M."/>
            <person name="Cleiss J."/>
            <person name="Duran R."/>
            <person name="Elbaz-Poulichet F."/>
            <person name="Fonknechten N."/>
            <person name="Lauga B."/>
            <person name="Mornico D."/>
            <person name="Ortet P."/>
            <person name="Schaeffer C."/>
            <person name="Siguier P."/>
            <person name="Alexander Thil Smith A."/>
            <person name="Van Dorsselaer A."/>
            <person name="Weissenbach J."/>
            <person name="Medigue C."/>
            <person name="Le Paslier D."/>
        </authorList>
    </citation>
    <scope>NUCLEOTIDE SEQUENCE</scope>
</reference>
<dbReference type="Pfam" id="PF07007">
    <property type="entry name" value="LprI"/>
    <property type="match status" value="1"/>
</dbReference>
<name>E6PPU4_9ZZZZ</name>
<dbReference type="AlphaFoldDB" id="E6PPU4"/>
<gene>
    <name evidence="2" type="ORF">CARN2_1579</name>
</gene>
<dbReference type="EMBL" id="CABM01000037">
    <property type="protein sequence ID" value="CBH96948.1"/>
    <property type="molecule type" value="Genomic_DNA"/>
</dbReference>
<dbReference type="Gene3D" id="1.20.1270.180">
    <property type="match status" value="1"/>
</dbReference>
<evidence type="ECO:0000259" key="1">
    <source>
        <dbReference type="Pfam" id="PF07007"/>
    </source>
</evidence>
<sequence>MSGFYRAAAMVAACVLGVSNALAQTTAASGATAPVCDHTCLHALNQQMSQLYRAELARTQGTIGERRLIHAQNLWRRYTNADCMFRLGPQRTGGPDWVTQEDSCLAAHVQRRITALQGFDDCRRHGDCPAIGPVWGGDASSSPTAPVTGLCRLSSNVPRNP</sequence>